<sequence length="83" mass="9609">MNRETNSRCLNSGILPSGHKADPFFDNEAFGWGKEKRSIFVQIARIANWTCFDLRNSEDMELLSSERRMLAKDVEELKLGCRK</sequence>
<gene>
    <name evidence="2" type="ORF">OPV22_017458</name>
</gene>
<feature type="region of interest" description="Disordered" evidence="1">
    <location>
        <begin position="1"/>
        <end position="21"/>
    </location>
</feature>
<protein>
    <submittedName>
        <fullName evidence="2">Uncharacterized protein</fullName>
    </submittedName>
</protein>
<accession>A0AAV8QWD8</accession>
<comment type="caution">
    <text evidence="2">The sequence shown here is derived from an EMBL/GenBank/DDBJ whole genome shotgun (WGS) entry which is preliminary data.</text>
</comment>
<evidence type="ECO:0000313" key="2">
    <source>
        <dbReference type="EMBL" id="KAJ8484973.1"/>
    </source>
</evidence>
<organism evidence="2 3">
    <name type="scientific">Ensete ventricosum</name>
    <name type="common">Abyssinian banana</name>
    <name type="synonym">Musa ensete</name>
    <dbReference type="NCBI Taxonomy" id="4639"/>
    <lineage>
        <taxon>Eukaryota</taxon>
        <taxon>Viridiplantae</taxon>
        <taxon>Streptophyta</taxon>
        <taxon>Embryophyta</taxon>
        <taxon>Tracheophyta</taxon>
        <taxon>Spermatophyta</taxon>
        <taxon>Magnoliopsida</taxon>
        <taxon>Liliopsida</taxon>
        <taxon>Zingiberales</taxon>
        <taxon>Musaceae</taxon>
        <taxon>Ensete</taxon>
    </lineage>
</organism>
<keyword evidence="3" id="KW-1185">Reference proteome</keyword>
<proteinExistence type="predicted"/>
<dbReference type="Proteomes" id="UP001222027">
    <property type="component" value="Unassembled WGS sequence"/>
</dbReference>
<evidence type="ECO:0000256" key="1">
    <source>
        <dbReference type="SAM" id="MobiDB-lite"/>
    </source>
</evidence>
<dbReference type="AlphaFoldDB" id="A0AAV8QWD8"/>
<reference evidence="2 3" key="1">
    <citation type="submission" date="2022-12" db="EMBL/GenBank/DDBJ databases">
        <title>Chromosome-scale assembly of the Ensete ventricosum genome.</title>
        <authorList>
            <person name="Dussert Y."/>
            <person name="Stocks J."/>
            <person name="Wendawek A."/>
            <person name="Woldeyes F."/>
            <person name="Nichols R.A."/>
            <person name="Borrell J.S."/>
        </authorList>
    </citation>
    <scope>NUCLEOTIDE SEQUENCE [LARGE SCALE GENOMIC DNA]</scope>
    <source>
        <strain evidence="3">cv. Maze</strain>
        <tissue evidence="2">Seeds</tissue>
    </source>
</reference>
<evidence type="ECO:0000313" key="3">
    <source>
        <dbReference type="Proteomes" id="UP001222027"/>
    </source>
</evidence>
<dbReference type="EMBL" id="JAQQAF010000005">
    <property type="protein sequence ID" value="KAJ8484973.1"/>
    <property type="molecule type" value="Genomic_DNA"/>
</dbReference>
<name>A0AAV8QWD8_ENSVE</name>